<feature type="region of interest" description="Disordered" evidence="1">
    <location>
        <begin position="140"/>
        <end position="178"/>
    </location>
</feature>
<protein>
    <submittedName>
        <fullName evidence="2">Uncharacterized protein</fullName>
    </submittedName>
</protein>
<evidence type="ECO:0000313" key="2">
    <source>
        <dbReference type="EMBL" id="CUS15330.1"/>
    </source>
</evidence>
<feature type="compositionally biased region" description="Basic and acidic residues" evidence="1">
    <location>
        <begin position="156"/>
        <end position="170"/>
    </location>
</feature>
<reference evidence="2" key="1">
    <citation type="submission" date="2015-10" db="EMBL/GenBank/DDBJ databases">
        <authorList>
            <person name="Regsiter A."/>
            <person name="william w."/>
        </authorList>
    </citation>
    <scope>NUCLEOTIDE SEQUENCE</scope>
    <source>
        <strain evidence="2">Montdore</strain>
    </source>
</reference>
<sequence length="535" mass="59266">MAGAYRPFDRVHAPLVSPLEDLNPATAHLKPEWASSFQRLQECFLSSLFDEGRDYSVGPFSANNANRYHRDELLVFNVYKTLHHSTAYGLGPNPCSPFYIFYSSRHPADRMIQRDAPDSSPGTAKFNSLSKKIWKNIKGLGGQASGSRGLPAKNSKARDYSSEYMGHENKNSPPRPNLIQSFLDRKDFSTRQSSTVACVRFYEEFIEWRLIPPVTEKCSKSGSAVFSSGGSKGREEEDEKHIYLAPIVCPLPRSKTLDDSDGFQNSFKKTTSIGNLKQRARAGSQETTPASPKAEPVTPPRRGAGKVSTNTPRDIPAAKVYLNPTPHLIDPSSGPDRSLAEYFTGKDGGEPGSNPIYTTLEELGSVESQPINIFFSDTGPGTKTYWWVSEDSSWRIVYDKTQDINFSSKRHSPNSSTNAATTTTPSSPQEGKGSPDNSSHNLIFGKPRVEEKVTKMFPEVKGGCVTLYIATSDEPIAQVHLLTGQMWILKHLMLETIDIAITVIFSVVNLERHIEAEHEGHKKRPSRFHGSSASY</sequence>
<feature type="compositionally biased region" description="Low complexity" evidence="1">
    <location>
        <begin position="413"/>
        <end position="428"/>
    </location>
</feature>
<dbReference type="EMBL" id="LN890948">
    <property type="protein sequence ID" value="CUS15330.1"/>
    <property type="molecule type" value="Genomic_DNA"/>
</dbReference>
<evidence type="ECO:0000313" key="3">
    <source>
        <dbReference type="Proteomes" id="UP001412239"/>
    </source>
</evidence>
<dbReference type="AlphaFoldDB" id="A0A292Q9B9"/>
<keyword evidence="3" id="KW-1185">Reference proteome</keyword>
<dbReference type="Proteomes" id="UP001412239">
    <property type="component" value="Unassembled WGS sequence"/>
</dbReference>
<feature type="region of interest" description="Disordered" evidence="1">
    <location>
        <begin position="406"/>
        <end position="442"/>
    </location>
</feature>
<proteinExistence type="predicted"/>
<organism evidence="2 3">
    <name type="scientific">Tuber aestivum</name>
    <name type="common">summer truffle</name>
    <dbReference type="NCBI Taxonomy" id="59557"/>
    <lineage>
        <taxon>Eukaryota</taxon>
        <taxon>Fungi</taxon>
        <taxon>Dikarya</taxon>
        <taxon>Ascomycota</taxon>
        <taxon>Pezizomycotina</taxon>
        <taxon>Pezizomycetes</taxon>
        <taxon>Pezizales</taxon>
        <taxon>Tuberaceae</taxon>
        <taxon>Tuber</taxon>
    </lineage>
</organism>
<feature type="region of interest" description="Disordered" evidence="1">
    <location>
        <begin position="271"/>
        <end position="352"/>
    </location>
</feature>
<name>A0A292Q9B9_9PEZI</name>
<feature type="region of interest" description="Disordered" evidence="1">
    <location>
        <begin position="516"/>
        <end position="535"/>
    </location>
</feature>
<evidence type="ECO:0000256" key="1">
    <source>
        <dbReference type="SAM" id="MobiDB-lite"/>
    </source>
</evidence>
<gene>
    <name evidence="2" type="ORF">GSTUAT00000587001</name>
</gene>
<accession>A0A292Q9B9</accession>